<keyword evidence="2" id="KW-1185">Reference proteome</keyword>
<comment type="caution">
    <text evidence="1">The sequence shown here is derived from an EMBL/GenBank/DDBJ whole genome shotgun (WGS) entry which is preliminary data.</text>
</comment>
<dbReference type="PANTHER" id="PTHR43135">
    <property type="entry name" value="ALPHA-D-RIBOSE 1-METHYLPHOSPHONATE 5-TRIPHOSPHATE DIPHOSPHATASE"/>
    <property type="match status" value="1"/>
</dbReference>
<proteinExistence type="predicted"/>
<dbReference type="EMBL" id="JBHTGL010000008">
    <property type="protein sequence ID" value="MFD0622926.1"/>
    <property type="molecule type" value="Genomic_DNA"/>
</dbReference>
<evidence type="ECO:0000313" key="2">
    <source>
        <dbReference type="Proteomes" id="UP001596915"/>
    </source>
</evidence>
<reference evidence="2" key="1">
    <citation type="journal article" date="2019" name="Int. J. Syst. Evol. Microbiol.">
        <title>The Global Catalogue of Microorganisms (GCM) 10K type strain sequencing project: providing services to taxonomists for standard genome sequencing and annotation.</title>
        <authorList>
            <consortium name="The Broad Institute Genomics Platform"/>
            <consortium name="The Broad Institute Genome Sequencing Center for Infectious Disease"/>
            <person name="Wu L."/>
            <person name="Ma J."/>
        </authorList>
    </citation>
    <scope>NUCLEOTIDE SEQUENCE [LARGE SCALE GENOMIC DNA]</scope>
    <source>
        <strain evidence="2">JCM 12607</strain>
    </source>
</reference>
<evidence type="ECO:0000313" key="1">
    <source>
        <dbReference type="EMBL" id="MFD0622926.1"/>
    </source>
</evidence>
<dbReference type="Gene3D" id="3.20.20.140">
    <property type="entry name" value="Metal-dependent hydrolases"/>
    <property type="match status" value="1"/>
</dbReference>
<dbReference type="SUPFAM" id="SSF51556">
    <property type="entry name" value="Metallo-dependent hydrolases"/>
    <property type="match status" value="1"/>
</dbReference>
<protein>
    <submittedName>
        <fullName evidence="1">Uncharacterized protein</fullName>
    </submittedName>
</protein>
<gene>
    <name evidence="1" type="ORF">ACFQ2K_08945</name>
</gene>
<name>A0ABW2WQM8_9ACTN</name>
<dbReference type="InterPro" id="IPR032466">
    <property type="entry name" value="Metal_Hydrolase"/>
</dbReference>
<dbReference type="InterPro" id="IPR051781">
    <property type="entry name" value="Metallo-dep_Hydrolase"/>
</dbReference>
<sequence length="76" mass="7997">MTACTADLSAQAEWSPAYVAARAGHILRGMVQRGFTTVRDMGGADYGLAEAVGEGYLPGPRLLFGGGRQSLRGRLI</sequence>
<dbReference type="Proteomes" id="UP001596915">
    <property type="component" value="Unassembled WGS sequence"/>
</dbReference>
<accession>A0ABW2WQM8</accession>
<organism evidence="1 2">
    <name type="scientific">Streptomyces sanglieri</name>
    <dbReference type="NCBI Taxonomy" id="193460"/>
    <lineage>
        <taxon>Bacteria</taxon>
        <taxon>Bacillati</taxon>
        <taxon>Actinomycetota</taxon>
        <taxon>Actinomycetes</taxon>
        <taxon>Kitasatosporales</taxon>
        <taxon>Streptomycetaceae</taxon>
        <taxon>Streptomyces</taxon>
    </lineage>
</organism>
<dbReference type="PANTHER" id="PTHR43135:SF3">
    <property type="entry name" value="ALPHA-D-RIBOSE 1-METHYLPHOSPHONATE 5-TRIPHOSPHATE DIPHOSPHATASE"/>
    <property type="match status" value="1"/>
</dbReference>